<feature type="compositionally biased region" description="Pro residues" evidence="1">
    <location>
        <begin position="96"/>
        <end position="106"/>
    </location>
</feature>
<dbReference type="Proteomes" id="UP000650582">
    <property type="component" value="Unassembled WGS sequence"/>
</dbReference>
<name>A0A8H7LNL8_9AGAM</name>
<feature type="compositionally biased region" description="Basic and acidic residues" evidence="1">
    <location>
        <begin position="76"/>
        <end position="85"/>
    </location>
</feature>
<sequence>MSEQDGAICGGCCGKWLQSSCIESQTEYLLSDFLRNNFWSMSETFGAGNGRDSCCGGPRGCCHSCFSGGFDEDSWDKKDAADRNRAQAAANSSQPAPTPQMDPTTPPVDSSQAK</sequence>
<organism evidence="2 3">
    <name type="scientific">Rhizoctonia solani</name>
    <dbReference type="NCBI Taxonomy" id="456999"/>
    <lineage>
        <taxon>Eukaryota</taxon>
        <taxon>Fungi</taxon>
        <taxon>Dikarya</taxon>
        <taxon>Basidiomycota</taxon>
        <taxon>Agaricomycotina</taxon>
        <taxon>Agaricomycetes</taxon>
        <taxon>Cantharellales</taxon>
        <taxon>Ceratobasidiaceae</taxon>
        <taxon>Rhizoctonia</taxon>
    </lineage>
</organism>
<reference evidence="2" key="1">
    <citation type="submission" date="2020-09" db="EMBL/GenBank/DDBJ databases">
        <title>Comparative genome analyses of four rice-infecting Rhizoctonia solani isolates reveal extensive enrichment of homogalacturonan modification genes.</title>
        <authorList>
            <person name="Lee D.-Y."/>
            <person name="Jeon J."/>
            <person name="Kim K.-T."/>
            <person name="Cheong K."/>
            <person name="Song H."/>
            <person name="Choi G."/>
            <person name="Ko J."/>
            <person name="Opiyo S.O."/>
            <person name="Zuo S."/>
            <person name="Madhav S."/>
            <person name="Lee Y.-H."/>
            <person name="Wang G.-L."/>
        </authorList>
    </citation>
    <scope>NUCLEOTIDE SEQUENCE</scope>
    <source>
        <strain evidence="2">AG1-IA YN-7</strain>
    </source>
</reference>
<dbReference type="AlphaFoldDB" id="A0A8H7LNL8"/>
<dbReference type="EMBL" id="JACYCC010000024">
    <property type="protein sequence ID" value="KAF8684991.1"/>
    <property type="molecule type" value="Genomic_DNA"/>
</dbReference>
<evidence type="ECO:0000313" key="3">
    <source>
        <dbReference type="Proteomes" id="UP000650582"/>
    </source>
</evidence>
<protein>
    <submittedName>
        <fullName evidence="2">Uncharacterized protein</fullName>
    </submittedName>
</protein>
<accession>A0A8H7LNL8</accession>
<gene>
    <name evidence="2" type="ORF">RHS04_00861</name>
</gene>
<comment type="caution">
    <text evidence="2">The sequence shown here is derived from an EMBL/GenBank/DDBJ whole genome shotgun (WGS) entry which is preliminary data.</text>
</comment>
<feature type="region of interest" description="Disordered" evidence="1">
    <location>
        <begin position="76"/>
        <end position="114"/>
    </location>
</feature>
<proteinExistence type="predicted"/>
<evidence type="ECO:0000313" key="2">
    <source>
        <dbReference type="EMBL" id="KAF8684991.1"/>
    </source>
</evidence>
<feature type="compositionally biased region" description="Low complexity" evidence="1">
    <location>
        <begin position="86"/>
        <end position="95"/>
    </location>
</feature>
<evidence type="ECO:0000256" key="1">
    <source>
        <dbReference type="SAM" id="MobiDB-lite"/>
    </source>
</evidence>